<dbReference type="GO" id="GO:0003677">
    <property type="term" value="F:DNA binding"/>
    <property type="evidence" value="ECO:0007669"/>
    <property type="project" value="UniProtKB-KW"/>
</dbReference>
<dbReference type="Proteomes" id="UP000076738">
    <property type="component" value="Unassembled WGS sequence"/>
</dbReference>
<dbReference type="STRING" id="1330018.A0A167IK50"/>
<dbReference type="Pfam" id="PF16900">
    <property type="entry name" value="REPA_OB_2"/>
    <property type="match status" value="1"/>
</dbReference>
<dbReference type="AlphaFoldDB" id="A0A167IK50"/>
<organism evidence="4 5">
    <name type="scientific">Calocera viscosa (strain TUFC12733)</name>
    <dbReference type="NCBI Taxonomy" id="1330018"/>
    <lineage>
        <taxon>Eukaryota</taxon>
        <taxon>Fungi</taxon>
        <taxon>Dikarya</taxon>
        <taxon>Basidiomycota</taxon>
        <taxon>Agaricomycotina</taxon>
        <taxon>Dacrymycetes</taxon>
        <taxon>Dacrymycetales</taxon>
        <taxon>Dacrymycetaceae</taxon>
        <taxon>Calocera</taxon>
    </lineage>
</organism>
<name>A0A167IK50_CALVF</name>
<proteinExistence type="predicted"/>
<protein>
    <recommendedName>
        <fullName evidence="3">Replication protein A OB domain-containing protein</fullName>
    </recommendedName>
</protein>
<gene>
    <name evidence="4" type="ORF">CALVIDRAFT_530017</name>
</gene>
<dbReference type="CDD" id="cd03524">
    <property type="entry name" value="RPA2_OBF_family"/>
    <property type="match status" value="1"/>
</dbReference>
<evidence type="ECO:0000313" key="4">
    <source>
        <dbReference type="EMBL" id="KZO92724.1"/>
    </source>
</evidence>
<feature type="compositionally biased region" description="Low complexity" evidence="2">
    <location>
        <begin position="164"/>
        <end position="174"/>
    </location>
</feature>
<dbReference type="InterPro" id="IPR012340">
    <property type="entry name" value="NA-bd_OB-fold"/>
</dbReference>
<dbReference type="EMBL" id="KV417308">
    <property type="protein sequence ID" value="KZO92724.1"/>
    <property type="molecule type" value="Genomic_DNA"/>
</dbReference>
<accession>A0A167IK50</accession>
<dbReference type="Gene3D" id="2.40.50.140">
    <property type="entry name" value="Nucleic acid-binding proteins"/>
    <property type="match status" value="4"/>
</dbReference>
<feature type="region of interest" description="Disordered" evidence="2">
    <location>
        <begin position="152"/>
        <end position="183"/>
    </location>
</feature>
<dbReference type="SUPFAM" id="SSF50249">
    <property type="entry name" value="Nucleic acid-binding proteins"/>
    <property type="match status" value="4"/>
</dbReference>
<reference evidence="4 5" key="1">
    <citation type="journal article" date="2016" name="Mol. Biol. Evol.">
        <title>Comparative Genomics of Early-Diverging Mushroom-Forming Fungi Provides Insights into the Origins of Lignocellulose Decay Capabilities.</title>
        <authorList>
            <person name="Nagy L.G."/>
            <person name="Riley R."/>
            <person name="Tritt A."/>
            <person name="Adam C."/>
            <person name="Daum C."/>
            <person name="Floudas D."/>
            <person name="Sun H."/>
            <person name="Yadav J.S."/>
            <person name="Pangilinan J."/>
            <person name="Larsson K.H."/>
            <person name="Matsuura K."/>
            <person name="Barry K."/>
            <person name="Labutti K."/>
            <person name="Kuo R."/>
            <person name="Ohm R.A."/>
            <person name="Bhattacharya S.S."/>
            <person name="Shirouzu T."/>
            <person name="Yoshinaga Y."/>
            <person name="Martin F.M."/>
            <person name="Grigoriev I.V."/>
            <person name="Hibbett D.S."/>
        </authorList>
    </citation>
    <scope>NUCLEOTIDE SEQUENCE [LARGE SCALE GENOMIC DNA]</scope>
    <source>
        <strain evidence="4 5">TUFC12733</strain>
    </source>
</reference>
<sequence length="717" mass="79218">MAELLTADSCALLVNDYEENYDNLVVQVQDVFPGTLDGHMLSKTAEYGLLLSDGRHSVLVMLLPKLNHLLEAKKIISGAFLKIEGVRCRTMGGYRVITITYATVIGEPASDIIGDPEEISLKLNALVSKSSAAAKPKRHPFLAQLKGNGRAYGGVGRPSEPAGSSSFQASSSSSKKGKIRAAHPHSSTFISGSMVAESSSTTDNPLFTDLVPDMIDYTVYGRIYEMKGPHSFRNQRSTGKVMTLVLKDRENNGMRVVVFDRAYEVMKREAAVDSILRITDARIQEMAEKFQHVGLLLNEITLNDTSDWEVCASDHGIPPMAVAFTALPLLRAVESKSRVNVLAIVKEVGKRHSFGAGQRVASDGAQDADTNHAPGQVSAERRRLEVQLVDPSMNIIRFTLWDKRADMWNGFRGNVVFLKDVVVVRYGGVGLTAYDATVIQMNPKLEGVSELKKWWTNLPNGSVFQHLSSGYSASGGLTVDTAPRSDPLSFKEVLDSNFGQDKRVDTFHIFGVITKIARNTTYEACRFEGCNRSLQKTGFCLTEEHAEQPENDGEKRYCTAEAVELPLIAFSPVGDVIMGTTADEVHKMQAHLDGPYSELLRDTLSGLTWFKFTVQARTRSWKQNNGRMKYELQYTVIAALKIKDDDDDDWDKDEDKDGPVDAEEVKAADTEYNTMLLFLYNVRAAQRPSCELCLRTWDNPRLSAGLSQKARSQSAAG</sequence>
<evidence type="ECO:0000259" key="3">
    <source>
        <dbReference type="Pfam" id="PF16900"/>
    </source>
</evidence>
<dbReference type="OrthoDB" id="1751331at2759"/>
<keyword evidence="5" id="KW-1185">Reference proteome</keyword>
<evidence type="ECO:0000256" key="1">
    <source>
        <dbReference type="ARBA" id="ARBA00023125"/>
    </source>
</evidence>
<evidence type="ECO:0000313" key="5">
    <source>
        <dbReference type="Proteomes" id="UP000076738"/>
    </source>
</evidence>
<dbReference type="InterPro" id="IPR031657">
    <property type="entry name" value="REPA_OB_2"/>
</dbReference>
<evidence type="ECO:0000256" key="2">
    <source>
        <dbReference type="SAM" id="MobiDB-lite"/>
    </source>
</evidence>
<feature type="domain" description="Replication protein A OB" evidence="3">
    <location>
        <begin position="380"/>
        <end position="442"/>
    </location>
</feature>
<keyword evidence="1" id="KW-0238">DNA-binding</keyword>